<dbReference type="AlphaFoldDB" id="A0A0F9L8Q6"/>
<proteinExistence type="predicted"/>
<comment type="caution">
    <text evidence="1">The sequence shown here is derived from an EMBL/GenBank/DDBJ whole genome shotgun (WGS) entry which is preliminary data.</text>
</comment>
<organism evidence="1">
    <name type="scientific">marine sediment metagenome</name>
    <dbReference type="NCBI Taxonomy" id="412755"/>
    <lineage>
        <taxon>unclassified sequences</taxon>
        <taxon>metagenomes</taxon>
        <taxon>ecological metagenomes</taxon>
    </lineage>
</organism>
<reference evidence="1" key="1">
    <citation type="journal article" date="2015" name="Nature">
        <title>Complex archaea that bridge the gap between prokaryotes and eukaryotes.</title>
        <authorList>
            <person name="Spang A."/>
            <person name="Saw J.H."/>
            <person name="Jorgensen S.L."/>
            <person name="Zaremba-Niedzwiedzka K."/>
            <person name="Martijn J."/>
            <person name="Lind A.E."/>
            <person name="van Eijk R."/>
            <person name="Schleper C."/>
            <person name="Guy L."/>
            <person name="Ettema T.J."/>
        </authorList>
    </citation>
    <scope>NUCLEOTIDE SEQUENCE</scope>
</reference>
<evidence type="ECO:0000313" key="1">
    <source>
        <dbReference type="EMBL" id="KKM83786.1"/>
    </source>
</evidence>
<sequence length="54" mass="6408">MKGVLNMKQEKIVNVLDVLAVALTEENHIWTPEERGFYEDAIRQLENRKKILRK</sequence>
<protein>
    <submittedName>
        <fullName evidence="1">Uncharacterized protein</fullName>
    </submittedName>
</protein>
<name>A0A0F9L8Q6_9ZZZZ</name>
<dbReference type="EMBL" id="LAZR01007662">
    <property type="protein sequence ID" value="KKM83786.1"/>
    <property type="molecule type" value="Genomic_DNA"/>
</dbReference>
<gene>
    <name evidence="1" type="ORF">LCGC14_1305640</name>
</gene>
<accession>A0A0F9L8Q6</accession>